<comment type="similarity">
    <text evidence="1 6">Belongs to the CWC24 family.</text>
</comment>
<proteinExistence type="inferred from homology"/>
<dbReference type="AlphaFoldDB" id="A0A4Q9KUE0"/>
<dbReference type="PROSITE" id="PS50103">
    <property type="entry name" value="ZF_C3H1"/>
    <property type="match status" value="1"/>
</dbReference>
<dbReference type="Gene3D" id="4.10.1000.10">
    <property type="entry name" value="Zinc finger, CCCH-type"/>
    <property type="match status" value="1"/>
</dbReference>
<evidence type="ECO:0000256" key="4">
    <source>
        <dbReference type="ARBA" id="ARBA00022833"/>
    </source>
</evidence>
<dbReference type="InterPro" id="IPR036855">
    <property type="entry name" value="Znf_CCCH_sf"/>
</dbReference>
<dbReference type="InterPro" id="IPR013083">
    <property type="entry name" value="Znf_RING/FYVE/PHD"/>
</dbReference>
<keyword evidence="6" id="KW-0747">Spliceosome</keyword>
<evidence type="ECO:0000256" key="6">
    <source>
        <dbReference type="RuleBase" id="RU367110"/>
    </source>
</evidence>
<evidence type="ECO:0000313" key="10">
    <source>
        <dbReference type="Proteomes" id="UP000292362"/>
    </source>
</evidence>
<protein>
    <recommendedName>
        <fullName evidence="6">Pre-mRNA-splicing factor CWC24</fullName>
    </recommendedName>
</protein>
<dbReference type="GO" id="GO:0006397">
    <property type="term" value="P:mRNA processing"/>
    <property type="evidence" value="ECO:0007669"/>
    <property type="project" value="UniProtKB-KW"/>
</dbReference>
<evidence type="ECO:0000259" key="7">
    <source>
        <dbReference type="PROSITE" id="PS50089"/>
    </source>
</evidence>
<dbReference type="Gene3D" id="3.30.40.10">
    <property type="entry name" value="Zinc/RING finger domain, C3HC4 (zinc finger)"/>
    <property type="match status" value="1"/>
</dbReference>
<dbReference type="Proteomes" id="UP000292362">
    <property type="component" value="Unassembled WGS sequence"/>
</dbReference>
<dbReference type="InterPro" id="IPR017907">
    <property type="entry name" value="Znf_RING_CS"/>
</dbReference>
<evidence type="ECO:0000313" key="9">
    <source>
        <dbReference type="EMBL" id="TBT98443.1"/>
    </source>
</evidence>
<dbReference type="PANTHER" id="PTHR12930">
    <property type="entry name" value="ZINC FINGER PROTEIN 183"/>
    <property type="match status" value="1"/>
</dbReference>
<dbReference type="PROSITE" id="PS50089">
    <property type="entry name" value="ZF_RING_2"/>
    <property type="match status" value="1"/>
</dbReference>
<dbReference type="Pfam" id="PF00642">
    <property type="entry name" value="zf-CCCH"/>
    <property type="match status" value="1"/>
</dbReference>
<dbReference type="PANTHER" id="PTHR12930:SF0">
    <property type="entry name" value="RING FINGER PROTEIN 113B"/>
    <property type="match status" value="1"/>
</dbReference>
<keyword evidence="6" id="KW-0508">mRNA splicing</keyword>
<comment type="subunit">
    <text evidence="6">Associated with the spliceosome.</text>
</comment>
<dbReference type="GO" id="GO:0003677">
    <property type="term" value="F:DNA binding"/>
    <property type="evidence" value="ECO:0007669"/>
    <property type="project" value="UniProtKB-UniRule"/>
</dbReference>
<keyword evidence="6" id="KW-0539">Nucleus</keyword>
<comment type="caution">
    <text evidence="9">The sequence shown here is derived from an EMBL/GenBank/DDBJ whole genome shotgun (WGS) entry which is preliminary data.</text>
</comment>
<keyword evidence="2 5" id="KW-0479">Metal-binding</keyword>
<feature type="domain" description="RING-type" evidence="7">
    <location>
        <begin position="49"/>
        <end position="87"/>
    </location>
</feature>
<dbReference type="GO" id="GO:0008270">
    <property type="term" value="F:zinc ion binding"/>
    <property type="evidence" value="ECO:0007669"/>
    <property type="project" value="UniProtKB-KW"/>
</dbReference>
<gene>
    <name evidence="9" type="ORF">CWI37_1753p0010</name>
</gene>
<evidence type="ECO:0000259" key="8">
    <source>
        <dbReference type="PROSITE" id="PS50103"/>
    </source>
</evidence>
<reference evidence="9 10" key="1">
    <citation type="submission" date="2017-12" db="EMBL/GenBank/DDBJ databases">
        <authorList>
            <person name="Pombert J.-F."/>
            <person name="Haag K.L."/>
            <person name="Ebert D."/>
        </authorList>
    </citation>
    <scope>NUCLEOTIDE SEQUENCE [LARGE SCALE GENOMIC DNA]</scope>
    <source>
        <strain evidence="9">FI-OER-3-3</strain>
    </source>
</reference>
<dbReference type="SMART" id="SM00356">
    <property type="entry name" value="ZnF_C3H1"/>
    <property type="match status" value="1"/>
</dbReference>
<dbReference type="InterPro" id="IPR000571">
    <property type="entry name" value="Znf_CCCH"/>
</dbReference>
<dbReference type="GO" id="GO:0034247">
    <property type="term" value="P:snoRNA splicing"/>
    <property type="evidence" value="ECO:0007669"/>
    <property type="project" value="TreeGrafter"/>
</dbReference>
<organism evidence="9 10">
    <name type="scientific">Hamiltosporidium tvaerminnensis</name>
    <dbReference type="NCBI Taxonomy" id="1176355"/>
    <lineage>
        <taxon>Eukaryota</taxon>
        <taxon>Fungi</taxon>
        <taxon>Fungi incertae sedis</taxon>
        <taxon>Microsporidia</taxon>
        <taxon>Dubosqiidae</taxon>
        <taxon>Hamiltosporidium</taxon>
    </lineage>
</organism>
<feature type="domain" description="C3H1-type" evidence="8">
    <location>
        <begin position="6"/>
        <end position="34"/>
    </location>
</feature>
<dbReference type="SUPFAM" id="SSF57850">
    <property type="entry name" value="RING/U-box"/>
    <property type="match status" value="1"/>
</dbReference>
<dbReference type="EMBL" id="PITJ01001753">
    <property type="protein sequence ID" value="TBT98443.1"/>
    <property type="molecule type" value="Genomic_DNA"/>
</dbReference>
<keyword evidence="4 5" id="KW-0862">Zinc</keyword>
<feature type="zinc finger region" description="C3H1-type" evidence="5">
    <location>
        <begin position="6"/>
        <end position="34"/>
    </location>
</feature>
<dbReference type="GO" id="GO:0005684">
    <property type="term" value="C:U2-type spliceosomal complex"/>
    <property type="evidence" value="ECO:0007669"/>
    <property type="project" value="TreeGrafter"/>
</dbReference>
<dbReference type="InterPro" id="IPR039971">
    <property type="entry name" value="CWC24-like"/>
</dbReference>
<evidence type="ECO:0000256" key="3">
    <source>
        <dbReference type="ARBA" id="ARBA00022771"/>
    </source>
</evidence>
<dbReference type="VEuPathDB" id="MicrosporidiaDB:CWI37_1753p0010"/>
<comment type="function">
    <text evidence="6">Involved in pre-mRNA splicing.</text>
</comment>
<evidence type="ECO:0000256" key="1">
    <source>
        <dbReference type="ARBA" id="ARBA00009161"/>
    </source>
</evidence>
<evidence type="ECO:0000256" key="5">
    <source>
        <dbReference type="PROSITE-ProRule" id="PRU00723"/>
    </source>
</evidence>
<evidence type="ECO:0000256" key="2">
    <source>
        <dbReference type="ARBA" id="ARBA00022723"/>
    </source>
</evidence>
<comment type="subcellular location">
    <subcellularLocation>
        <location evidence="6">Nucleus</location>
    </subcellularLocation>
</comment>
<dbReference type="SUPFAM" id="SSF90229">
    <property type="entry name" value="CCCH zinc finger"/>
    <property type="match status" value="1"/>
</dbReference>
<dbReference type="InterPro" id="IPR001841">
    <property type="entry name" value="Znf_RING"/>
</dbReference>
<keyword evidence="6" id="KW-0507">mRNA processing</keyword>
<keyword evidence="6" id="KW-0238">DNA-binding</keyword>
<accession>A0A4Q9KUE0</accession>
<sequence length="98" mass="11712">MSKTIDHNKGICKQYKETGYCSYGDSCVFLHERYFEDTPTPHQENTDTCIYCKKQYFEKIVTLCNHNFCLNCAIKQFKDNERCFICKKFTYGQFKPLF</sequence>
<dbReference type="PROSITE" id="PS00518">
    <property type="entry name" value="ZF_RING_1"/>
    <property type="match status" value="1"/>
</dbReference>
<name>A0A4Q9KUE0_9MICR</name>
<keyword evidence="3 5" id="KW-0863">Zinc-finger</keyword>